<protein>
    <submittedName>
        <fullName evidence="3">Exosortase C-terminal domain/associated protein EpsI</fullName>
    </submittedName>
</protein>
<keyword evidence="1" id="KW-0812">Transmembrane</keyword>
<sequence length="242" mass="26673">MSLQPSIAPRLSVPRLPLRGAAIALLAMLLAAMLAWLATPQLSTGGRQPDLDAMVPKTFGNWRLLPNAMQQVQMSQGVQTSTEQPYDRELMRTYVNDQGEVVMLALAWGERQRQDVKVHRPEVCYPAQGLNVMDLRPGAPLLLPDVAQPVPTVQMLAGNRGQLEAVRYWIRIGDTYGGDGLRARWYILNEGLRGRIPDGILVRVSQRLRTDAEAERAQQLLAGFLSEMTAAVAAADRGVLAR</sequence>
<dbReference type="EMBL" id="JBBUTF010000020">
    <property type="protein sequence ID" value="MEK8028151.1"/>
    <property type="molecule type" value="Genomic_DNA"/>
</dbReference>
<evidence type="ECO:0000256" key="1">
    <source>
        <dbReference type="SAM" id="Phobius"/>
    </source>
</evidence>
<dbReference type="Proteomes" id="UP001368500">
    <property type="component" value="Unassembled WGS sequence"/>
</dbReference>
<comment type="caution">
    <text evidence="3">The sequence shown here is derived from an EMBL/GenBank/DDBJ whole genome shotgun (WGS) entry which is preliminary data.</text>
</comment>
<keyword evidence="1" id="KW-1133">Transmembrane helix</keyword>
<dbReference type="Pfam" id="PF11984">
    <property type="entry name" value="DUF3485"/>
    <property type="match status" value="1"/>
</dbReference>
<name>A0ABU9BDZ7_9BURK</name>
<feature type="domain" description="Methanolan biosynthesis EpsI" evidence="2">
    <location>
        <begin position="23"/>
        <end position="233"/>
    </location>
</feature>
<feature type="transmembrane region" description="Helical" evidence="1">
    <location>
        <begin position="20"/>
        <end position="38"/>
    </location>
</feature>
<evidence type="ECO:0000259" key="2">
    <source>
        <dbReference type="Pfam" id="PF11984"/>
    </source>
</evidence>
<proteinExistence type="predicted"/>
<evidence type="ECO:0000313" key="3">
    <source>
        <dbReference type="EMBL" id="MEK8028151.1"/>
    </source>
</evidence>
<reference evidence="3 4" key="1">
    <citation type="submission" date="2024-04" db="EMBL/GenBank/DDBJ databases">
        <title>Novel species of the genus Ideonella isolated from streams.</title>
        <authorList>
            <person name="Lu H."/>
        </authorList>
    </citation>
    <scope>NUCLEOTIDE SEQUENCE [LARGE SCALE GENOMIC DNA]</scope>
    <source>
        <strain evidence="3 4">BYS139W</strain>
    </source>
</reference>
<organism evidence="3 4">
    <name type="scientific">Pseudaquabacterium rugosum</name>
    <dbReference type="NCBI Taxonomy" id="2984194"/>
    <lineage>
        <taxon>Bacteria</taxon>
        <taxon>Pseudomonadati</taxon>
        <taxon>Pseudomonadota</taxon>
        <taxon>Betaproteobacteria</taxon>
        <taxon>Burkholderiales</taxon>
        <taxon>Sphaerotilaceae</taxon>
        <taxon>Pseudaquabacterium</taxon>
    </lineage>
</organism>
<accession>A0ABU9BDZ7</accession>
<dbReference type="NCBIfam" id="TIGR02914">
    <property type="entry name" value="EpsI_fam"/>
    <property type="match status" value="1"/>
</dbReference>
<dbReference type="InterPro" id="IPR014263">
    <property type="entry name" value="Methanolan_biosynth_EpsI"/>
</dbReference>
<keyword evidence="1" id="KW-0472">Membrane</keyword>
<dbReference type="RefSeq" id="WP_341375936.1">
    <property type="nucleotide sequence ID" value="NZ_JBBUTF010000020.1"/>
</dbReference>
<evidence type="ECO:0000313" key="4">
    <source>
        <dbReference type="Proteomes" id="UP001368500"/>
    </source>
</evidence>
<keyword evidence="4" id="KW-1185">Reference proteome</keyword>
<gene>
    <name evidence="3" type="primary">epsI</name>
    <name evidence="3" type="ORF">AACH11_19490</name>
</gene>